<dbReference type="PROSITE" id="PS51219">
    <property type="entry name" value="DPCK"/>
    <property type="match status" value="1"/>
</dbReference>
<keyword evidence="6" id="KW-1185">Reference proteome</keyword>
<proteinExistence type="inferred from homology"/>
<keyword evidence="3" id="KW-0173">Coenzyme A biosynthesis</keyword>
<sequence>MFLNHYHIPVIDADIVSREVVEPGEQALLEITKVFGSDILLEDGRLNRAELGNIIFKEKEKRQMLNEIVHPAVRQRMLHKKDKLYSEGYQTIVMDIPLLFENNLTYLTDRNIVVYTIEAIQLKRLMKRNQLTEEQAKDRMKSQMDINQKKQLADAVIDNSGSIEASHQQLEVILKEWELLK</sequence>
<comment type="caution">
    <text evidence="3">Lacks conserved residue(s) required for the propagation of feature annotation.</text>
</comment>
<dbReference type="EMBL" id="CP095072">
    <property type="protein sequence ID" value="UOQ50602.1"/>
    <property type="molecule type" value="Genomic_DNA"/>
</dbReference>
<dbReference type="RefSeq" id="WP_244724536.1">
    <property type="nucleotide sequence ID" value="NZ_CP095072.1"/>
</dbReference>
<dbReference type="InterPro" id="IPR027417">
    <property type="entry name" value="P-loop_NTPase"/>
</dbReference>
<dbReference type="EC" id="2.7.1.24" evidence="3 4"/>
<keyword evidence="3 5" id="KW-0418">Kinase</keyword>
<evidence type="ECO:0000313" key="6">
    <source>
        <dbReference type="Proteomes" id="UP000831782"/>
    </source>
</evidence>
<evidence type="ECO:0000313" key="5">
    <source>
        <dbReference type="EMBL" id="UOQ50602.1"/>
    </source>
</evidence>
<keyword evidence="1 3" id="KW-0547">Nucleotide-binding</keyword>
<dbReference type="InterPro" id="IPR001977">
    <property type="entry name" value="Depp_CoAkinase"/>
</dbReference>
<accession>A0ABY4F1N9</accession>
<dbReference type="CDD" id="cd02022">
    <property type="entry name" value="DPCK"/>
    <property type="match status" value="1"/>
</dbReference>
<reference evidence="5 6" key="1">
    <citation type="submission" date="2022-04" db="EMBL/GenBank/DDBJ databases">
        <title>Gracilibacillus sp. isolated from saltern.</title>
        <authorList>
            <person name="Won M."/>
            <person name="Lee C.-M."/>
            <person name="Woen H.-Y."/>
            <person name="Kwon S.-W."/>
        </authorList>
    </citation>
    <scope>NUCLEOTIDE SEQUENCE [LARGE SCALE GENOMIC DNA]</scope>
    <source>
        <strain evidence="5 6">SSWR10-1</strain>
    </source>
</reference>
<protein>
    <recommendedName>
        <fullName evidence="3 4">Dephospho-CoA kinase</fullName>
        <ecNumber evidence="3 4">2.7.1.24</ecNumber>
    </recommendedName>
    <alternativeName>
        <fullName evidence="3">Dephosphocoenzyme A kinase</fullName>
    </alternativeName>
</protein>
<comment type="pathway">
    <text evidence="3">Cofactor biosynthesis; coenzyme A biosynthesis; CoA from (R)-pantothenate: step 5/5.</text>
</comment>
<dbReference type="NCBIfam" id="TIGR00152">
    <property type="entry name" value="dephospho-CoA kinase"/>
    <property type="match status" value="1"/>
</dbReference>
<keyword evidence="2 3" id="KW-0067">ATP-binding</keyword>
<dbReference type="GO" id="GO:0004140">
    <property type="term" value="F:dephospho-CoA kinase activity"/>
    <property type="evidence" value="ECO:0007669"/>
    <property type="project" value="UniProtKB-EC"/>
</dbReference>
<evidence type="ECO:0000256" key="1">
    <source>
        <dbReference type="ARBA" id="ARBA00022741"/>
    </source>
</evidence>
<dbReference type="PANTHER" id="PTHR10695">
    <property type="entry name" value="DEPHOSPHO-COA KINASE-RELATED"/>
    <property type="match status" value="1"/>
</dbReference>
<comment type="subcellular location">
    <subcellularLocation>
        <location evidence="3">Cytoplasm</location>
    </subcellularLocation>
</comment>
<comment type="function">
    <text evidence="3">Catalyzes the phosphorylation of the 3'-hydroxyl group of dephosphocoenzyme A to form coenzyme A.</text>
</comment>
<dbReference type="PANTHER" id="PTHR10695:SF46">
    <property type="entry name" value="BIFUNCTIONAL COENZYME A SYNTHASE-RELATED"/>
    <property type="match status" value="1"/>
</dbReference>
<dbReference type="HAMAP" id="MF_00376">
    <property type="entry name" value="Dephospho_CoA_kinase"/>
    <property type="match status" value="1"/>
</dbReference>
<organism evidence="5 6">
    <name type="scientific">Gracilibacillus caseinilyticus</name>
    <dbReference type="NCBI Taxonomy" id="2932256"/>
    <lineage>
        <taxon>Bacteria</taxon>
        <taxon>Bacillati</taxon>
        <taxon>Bacillota</taxon>
        <taxon>Bacilli</taxon>
        <taxon>Bacillales</taxon>
        <taxon>Bacillaceae</taxon>
        <taxon>Gracilibacillus</taxon>
    </lineage>
</organism>
<dbReference type="Gene3D" id="3.40.50.300">
    <property type="entry name" value="P-loop containing nucleotide triphosphate hydrolases"/>
    <property type="match status" value="1"/>
</dbReference>
<dbReference type="Proteomes" id="UP000831782">
    <property type="component" value="Chromosome"/>
</dbReference>
<evidence type="ECO:0000256" key="4">
    <source>
        <dbReference type="NCBIfam" id="TIGR00152"/>
    </source>
</evidence>
<keyword evidence="3" id="KW-0963">Cytoplasm</keyword>
<dbReference type="Pfam" id="PF01121">
    <property type="entry name" value="CoaE"/>
    <property type="match status" value="1"/>
</dbReference>
<keyword evidence="3 5" id="KW-0808">Transferase</keyword>
<evidence type="ECO:0000256" key="2">
    <source>
        <dbReference type="ARBA" id="ARBA00022840"/>
    </source>
</evidence>
<comment type="similarity">
    <text evidence="3">Belongs to the CoaE family.</text>
</comment>
<name>A0ABY4F1N9_9BACI</name>
<evidence type="ECO:0000256" key="3">
    <source>
        <dbReference type="HAMAP-Rule" id="MF_00376"/>
    </source>
</evidence>
<comment type="catalytic activity">
    <reaction evidence="3">
        <text>3'-dephospho-CoA + ATP = ADP + CoA + H(+)</text>
        <dbReference type="Rhea" id="RHEA:18245"/>
        <dbReference type="ChEBI" id="CHEBI:15378"/>
        <dbReference type="ChEBI" id="CHEBI:30616"/>
        <dbReference type="ChEBI" id="CHEBI:57287"/>
        <dbReference type="ChEBI" id="CHEBI:57328"/>
        <dbReference type="ChEBI" id="CHEBI:456216"/>
        <dbReference type="EC" id="2.7.1.24"/>
    </reaction>
</comment>
<dbReference type="SUPFAM" id="SSF52540">
    <property type="entry name" value="P-loop containing nucleoside triphosphate hydrolases"/>
    <property type="match status" value="1"/>
</dbReference>
<gene>
    <name evidence="3 5" type="primary">coaE</name>
    <name evidence="5" type="ORF">MUN88_13955</name>
</gene>